<comment type="caution">
    <text evidence="1">The sequence shown here is derived from an EMBL/GenBank/DDBJ whole genome shotgun (WGS) entry which is preliminary data.</text>
</comment>
<proteinExistence type="predicted"/>
<name>A0AAD6HFI9_9EURO</name>
<dbReference type="AlphaFoldDB" id="A0AAD6HFI9"/>
<dbReference type="Proteomes" id="UP001215712">
    <property type="component" value="Unassembled WGS sequence"/>
</dbReference>
<evidence type="ECO:0000313" key="1">
    <source>
        <dbReference type="EMBL" id="KAJ5712270.1"/>
    </source>
</evidence>
<organism evidence="1 2">
    <name type="scientific">Penicillium malachiteum</name>
    <dbReference type="NCBI Taxonomy" id="1324776"/>
    <lineage>
        <taxon>Eukaryota</taxon>
        <taxon>Fungi</taxon>
        <taxon>Dikarya</taxon>
        <taxon>Ascomycota</taxon>
        <taxon>Pezizomycotina</taxon>
        <taxon>Eurotiomycetes</taxon>
        <taxon>Eurotiomycetidae</taxon>
        <taxon>Eurotiales</taxon>
        <taxon>Aspergillaceae</taxon>
        <taxon>Penicillium</taxon>
    </lineage>
</organism>
<reference evidence="1" key="2">
    <citation type="submission" date="2023-01" db="EMBL/GenBank/DDBJ databases">
        <authorList>
            <person name="Petersen C."/>
        </authorList>
    </citation>
    <scope>NUCLEOTIDE SEQUENCE</scope>
    <source>
        <strain evidence="1">IBT 17514</strain>
    </source>
</reference>
<reference evidence="1" key="1">
    <citation type="journal article" date="2023" name="IMA Fungus">
        <title>Comparative genomic study of the Penicillium genus elucidates a diverse pangenome and 15 lateral gene transfer events.</title>
        <authorList>
            <person name="Petersen C."/>
            <person name="Sorensen T."/>
            <person name="Nielsen M.R."/>
            <person name="Sondergaard T.E."/>
            <person name="Sorensen J.L."/>
            <person name="Fitzpatrick D.A."/>
            <person name="Frisvad J.C."/>
            <person name="Nielsen K.L."/>
        </authorList>
    </citation>
    <scope>NUCLEOTIDE SEQUENCE</scope>
    <source>
        <strain evidence="1">IBT 17514</strain>
    </source>
</reference>
<dbReference type="EMBL" id="JAQJAN010000013">
    <property type="protein sequence ID" value="KAJ5712270.1"/>
    <property type="molecule type" value="Genomic_DNA"/>
</dbReference>
<evidence type="ECO:0000313" key="2">
    <source>
        <dbReference type="Proteomes" id="UP001215712"/>
    </source>
</evidence>
<keyword evidence="2" id="KW-1185">Reference proteome</keyword>
<sequence>MDFSAQPQINWNTKVQPLVRPAIPEIPTSVPEKTLAAKVQDASCHPWGLVDYHLYLAFIERGRDDLKRQSEVMLLEADRLRQVHVADLLDVNTFAHSPTETHIIAFLNLPMLPLTTSMQLTEQKLVLGFGLQHQHLLGYFFESAPDNLAEVYSVWHEGEVVIDIHIDRFLEMYEYTVKEAMEILGVGMFHHFRESKRELPAGMDLVVTIQFAQFLRDIANLLWEDRSTEFREVYFKHEDHLRTLMSRASRQSWFAVRDGLTIQQYRQKMMGKMQNFTLYDLLFDWPTEPTAVSSPQDKMSSSKLFDVSTLSRILKPNGRVMQGQACQVFFTLIYFVAMIYQ</sequence>
<protein>
    <submittedName>
        <fullName evidence="1">Uncharacterized protein</fullName>
    </submittedName>
</protein>
<gene>
    <name evidence="1" type="ORF">N7493_008738</name>
</gene>
<accession>A0AAD6HFI9</accession>